<evidence type="ECO:0008006" key="4">
    <source>
        <dbReference type="Google" id="ProtNLM"/>
    </source>
</evidence>
<keyword evidence="1" id="KW-0732">Signal</keyword>
<keyword evidence="3" id="KW-1185">Reference proteome</keyword>
<evidence type="ECO:0000313" key="2">
    <source>
        <dbReference type="EMBL" id="KAF8443196.1"/>
    </source>
</evidence>
<dbReference type="Proteomes" id="UP001194468">
    <property type="component" value="Unassembled WGS sequence"/>
</dbReference>
<reference evidence="2" key="1">
    <citation type="submission" date="2019-10" db="EMBL/GenBank/DDBJ databases">
        <authorList>
            <consortium name="DOE Joint Genome Institute"/>
            <person name="Kuo A."/>
            <person name="Miyauchi S."/>
            <person name="Kiss E."/>
            <person name="Drula E."/>
            <person name="Kohler A."/>
            <person name="Sanchez-Garcia M."/>
            <person name="Andreopoulos B."/>
            <person name="Barry K.W."/>
            <person name="Bonito G."/>
            <person name="Buee M."/>
            <person name="Carver A."/>
            <person name="Chen C."/>
            <person name="Cichocki N."/>
            <person name="Clum A."/>
            <person name="Culley D."/>
            <person name="Crous P.W."/>
            <person name="Fauchery L."/>
            <person name="Girlanda M."/>
            <person name="Hayes R."/>
            <person name="Keri Z."/>
            <person name="LaButti K."/>
            <person name="Lipzen A."/>
            <person name="Lombard V."/>
            <person name="Magnuson J."/>
            <person name="Maillard F."/>
            <person name="Morin E."/>
            <person name="Murat C."/>
            <person name="Nolan M."/>
            <person name="Ohm R."/>
            <person name="Pangilinan J."/>
            <person name="Pereira M."/>
            <person name="Perotto S."/>
            <person name="Peter M."/>
            <person name="Riley R."/>
            <person name="Sitrit Y."/>
            <person name="Stielow B."/>
            <person name="Szollosi G."/>
            <person name="Zifcakova L."/>
            <person name="Stursova M."/>
            <person name="Spatafora J.W."/>
            <person name="Tedersoo L."/>
            <person name="Vaario L.-M."/>
            <person name="Yamada A."/>
            <person name="Yan M."/>
            <person name="Wang P."/>
            <person name="Xu J."/>
            <person name="Bruns T."/>
            <person name="Baldrian P."/>
            <person name="Vilgalys R."/>
            <person name="Henrissat B."/>
            <person name="Grigoriev I.V."/>
            <person name="Hibbett D."/>
            <person name="Nagy L.G."/>
            <person name="Martin F.M."/>
        </authorList>
    </citation>
    <scope>NUCLEOTIDE SEQUENCE</scope>
    <source>
        <strain evidence="2">BED1</strain>
    </source>
</reference>
<dbReference type="AlphaFoldDB" id="A0AAD4BY69"/>
<gene>
    <name evidence="2" type="ORF">L210DRAFT_3535079</name>
</gene>
<name>A0AAD4BY69_BOLED</name>
<proteinExistence type="predicted"/>
<protein>
    <recommendedName>
        <fullName evidence="4">Secreted protein</fullName>
    </recommendedName>
</protein>
<feature type="signal peptide" evidence="1">
    <location>
        <begin position="1"/>
        <end position="24"/>
    </location>
</feature>
<evidence type="ECO:0000256" key="1">
    <source>
        <dbReference type="SAM" id="SignalP"/>
    </source>
</evidence>
<evidence type="ECO:0000313" key="3">
    <source>
        <dbReference type="Proteomes" id="UP001194468"/>
    </source>
</evidence>
<reference evidence="2" key="2">
    <citation type="journal article" date="2020" name="Nat. Commun.">
        <title>Large-scale genome sequencing of mycorrhizal fungi provides insights into the early evolution of symbiotic traits.</title>
        <authorList>
            <person name="Miyauchi S."/>
            <person name="Kiss E."/>
            <person name="Kuo A."/>
            <person name="Drula E."/>
            <person name="Kohler A."/>
            <person name="Sanchez-Garcia M."/>
            <person name="Morin E."/>
            <person name="Andreopoulos B."/>
            <person name="Barry K.W."/>
            <person name="Bonito G."/>
            <person name="Buee M."/>
            <person name="Carver A."/>
            <person name="Chen C."/>
            <person name="Cichocki N."/>
            <person name="Clum A."/>
            <person name="Culley D."/>
            <person name="Crous P.W."/>
            <person name="Fauchery L."/>
            <person name="Girlanda M."/>
            <person name="Hayes R.D."/>
            <person name="Keri Z."/>
            <person name="LaButti K."/>
            <person name="Lipzen A."/>
            <person name="Lombard V."/>
            <person name="Magnuson J."/>
            <person name="Maillard F."/>
            <person name="Murat C."/>
            <person name="Nolan M."/>
            <person name="Ohm R.A."/>
            <person name="Pangilinan J."/>
            <person name="Pereira M.F."/>
            <person name="Perotto S."/>
            <person name="Peter M."/>
            <person name="Pfister S."/>
            <person name="Riley R."/>
            <person name="Sitrit Y."/>
            <person name="Stielow J.B."/>
            <person name="Szollosi G."/>
            <person name="Zifcakova L."/>
            <person name="Stursova M."/>
            <person name="Spatafora J.W."/>
            <person name="Tedersoo L."/>
            <person name="Vaario L.M."/>
            <person name="Yamada A."/>
            <person name="Yan M."/>
            <person name="Wang P."/>
            <person name="Xu J."/>
            <person name="Bruns T."/>
            <person name="Baldrian P."/>
            <person name="Vilgalys R."/>
            <person name="Dunand C."/>
            <person name="Henrissat B."/>
            <person name="Grigoriev I.V."/>
            <person name="Hibbett D."/>
            <person name="Nagy L.G."/>
            <person name="Martin F.M."/>
        </authorList>
    </citation>
    <scope>NUCLEOTIDE SEQUENCE</scope>
    <source>
        <strain evidence="2">BED1</strain>
    </source>
</reference>
<organism evidence="2 3">
    <name type="scientific">Boletus edulis BED1</name>
    <dbReference type="NCBI Taxonomy" id="1328754"/>
    <lineage>
        <taxon>Eukaryota</taxon>
        <taxon>Fungi</taxon>
        <taxon>Dikarya</taxon>
        <taxon>Basidiomycota</taxon>
        <taxon>Agaricomycotina</taxon>
        <taxon>Agaricomycetes</taxon>
        <taxon>Agaricomycetidae</taxon>
        <taxon>Boletales</taxon>
        <taxon>Boletineae</taxon>
        <taxon>Boletaceae</taxon>
        <taxon>Boletoideae</taxon>
        <taxon>Boletus</taxon>
    </lineage>
</organism>
<sequence>MPMFTRAIHAALLVTCHRTAFTRASSPGPRSTNSEVSLDFLVDTQFLYKTSSDNYPRARFEEKSFTDGETFHRDCICTTYFSIQTCLLNRFTSRHTHTL</sequence>
<dbReference type="EMBL" id="WHUW01000008">
    <property type="protein sequence ID" value="KAF8443196.1"/>
    <property type="molecule type" value="Genomic_DNA"/>
</dbReference>
<feature type="chain" id="PRO_5041947350" description="Secreted protein" evidence="1">
    <location>
        <begin position="25"/>
        <end position="99"/>
    </location>
</feature>
<accession>A0AAD4BY69</accession>
<comment type="caution">
    <text evidence="2">The sequence shown here is derived from an EMBL/GenBank/DDBJ whole genome shotgun (WGS) entry which is preliminary data.</text>
</comment>